<dbReference type="Proteomes" id="UP000587760">
    <property type="component" value="Unassembled WGS sequence"/>
</dbReference>
<sequence>MKKIVLALITILVFTSCATVPVPKDSKESMAVIVTEFLKETKLDTFGSYMFEVSNDETGYSKYFRITKDNYIFLSGLQQGTYEVSYIFVYDSGKRGSRDQLFTFFVNEGKARIVNKKIIVKLYKNSTKNYATMTRYTRDISLADQENIKKKLFEEMPELTAWSWQ</sequence>
<reference evidence="2 3" key="1">
    <citation type="submission" date="2020-08" db="EMBL/GenBank/DDBJ databases">
        <title>Genomic Encyclopedia of Type Strains, Phase IV (KMG-IV): sequencing the most valuable type-strain genomes for metagenomic binning, comparative biology and taxonomic classification.</title>
        <authorList>
            <person name="Goeker M."/>
        </authorList>
    </citation>
    <scope>NUCLEOTIDE SEQUENCE [LARGE SCALE GENOMIC DNA]</scope>
    <source>
        <strain evidence="2 3">DSM 2461</strain>
    </source>
</reference>
<feature type="chain" id="PRO_5032559242" description="Lipoprotein" evidence="1">
    <location>
        <begin position="19"/>
        <end position="165"/>
    </location>
</feature>
<evidence type="ECO:0008006" key="4">
    <source>
        <dbReference type="Google" id="ProtNLM"/>
    </source>
</evidence>
<evidence type="ECO:0000256" key="1">
    <source>
        <dbReference type="SAM" id="SignalP"/>
    </source>
</evidence>
<comment type="caution">
    <text evidence="2">The sequence shown here is derived from an EMBL/GenBank/DDBJ whole genome shotgun (WGS) entry which is preliminary data.</text>
</comment>
<evidence type="ECO:0000313" key="2">
    <source>
        <dbReference type="EMBL" id="MBB6481071.1"/>
    </source>
</evidence>
<keyword evidence="3" id="KW-1185">Reference proteome</keyword>
<gene>
    <name evidence="2" type="ORF">HNR50_002744</name>
</gene>
<keyword evidence="1" id="KW-0732">Signal</keyword>
<organism evidence="2 3">
    <name type="scientific">Spirochaeta isovalerica</name>
    <dbReference type="NCBI Taxonomy" id="150"/>
    <lineage>
        <taxon>Bacteria</taxon>
        <taxon>Pseudomonadati</taxon>
        <taxon>Spirochaetota</taxon>
        <taxon>Spirochaetia</taxon>
        <taxon>Spirochaetales</taxon>
        <taxon>Spirochaetaceae</taxon>
        <taxon>Spirochaeta</taxon>
    </lineage>
</organism>
<protein>
    <recommendedName>
        <fullName evidence="4">Lipoprotein</fullName>
    </recommendedName>
</protein>
<dbReference type="PROSITE" id="PS51257">
    <property type="entry name" value="PROKAR_LIPOPROTEIN"/>
    <property type="match status" value="1"/>
</dbReference>
<name>A0A841RCF8_9SPIO</name>
<accession>A0A841RCF8</accession>
<dbReference type="RefSeq" id="WP_184747317.1">
    <property type="nucleotide sequence ID" value="NZ_JACHGJ010000005.1"/>
</dbReference>
<evidence type="ECO:0000313" key="3">
    <source>
        <dbReference type="Proteomes" id="UP000587760"/>
    </source>
</evidence>
<dbReference type="AlphaFoldDB" id="A0A841RCF8"/>
<dbReference type="EMBL" id="JACHGJ010000005">
    <property type="protein sequence ID" value="MBB6481071.1"/>
    <property type="molecule type" value="Genomic_DNA"/>
</dbReference>
<feature type="signal peptide" evidence="1">
    <location>
        <begin position="1"/>
        <end position="18"/>
    </location>
</feature>
<proteinExistence type="predicted"/>